<evidence type="ECO:0000313" key="3">
    <source>
        <dbReference type="Proteomes" id="UP000564629"/>
    </source>
</evidence>
<proteinExistence type="predicted"/>
<dbReference type="AlphaFoldDB" id="A0A7W8WC19"/>
<organism evidence="2 3">
    <name type="scientific">Cellulomonas hominis</name>
    <dbReference type="NCBI Taxonomy" id="156981"/>
    <lineage>
        <taxon>Bacteria</taxon>
        <taxon>Bacillati</taxon>
        <taxon>Actinomycetota</taxon>
        <taxon>Actinomycetes</taxon>
        <taxon>Micrococcales</taxon>
        <taxon>Cellulomonadaceae</taxon>
        <taxon>Cellulomonas</taxon>
    </lineage>
</organism>
<sequence length="79" mass="8242">MTIARPTLLGDYVPATIFGRASGRQTLAMNLARAAAPWVAALTVEATGNYAVLFAAVTTLALVAAAALLKAGRIRDRRT</sequence>
<evidence type="ECO:0000313" key="2">
    <source>
        <dbReference type="EMBL" id="MBB5475112.1"/>
    </source>
</evidence>
<keyword evidence="1" id="KW-0812">Transmembrane</keyword>
<keyword evidence="1" id="KW-0472">Membrane</keyword>
<dbReference type="InterPro" id="IPR036259">
    <property type="entry name" value="MFS_trans_sf"/>
</dbReference>
<keyword evidence="1" id="KW-1133">Transmembrane helix</keyword>
<feature type="transmembrane region" description="Helical" evidence="1">
    <location>
        <begin position="50"/>
        <end position="69"/>
    </location>
</feature>
<name>A0A7W8WC19_9CELL</name>
<dbReference type="Gene3D" id="1.20.1250.20">
    <property type="entry name" value="MFS general substrate transporter like domains"/>
    <property type="match status" value="1"/>
</dbReference>
<protein>
    <recommendedName>
        <fullName evidence="4">Major facilitator superfamily (MFS) profile domain-containing protein</fullName>
    </recommendedName>
</protein>
<dbReference type="Proteomes" id="UP000564629">
    <property type="component" value="Unassembled WGS sequence"/>
</dbReference>
<evidence type="ECO:0008006" key="4">
    <source>
        <dbReference type="Google" id="ProtNLM"/>
    </source>
</evidence>
<accession>A0A7W8WC19</accession>
<reference evidence="2 3" key="1">
    <citation type="submission" date="2020-08" db="EMBL/GenBank/DDBJ databases">
        <title>Sequencing the genomes of 1000 actinobacteria strains.</title>
        <authorList>
            <person name="Klenk H.-P."/>
        </authorList>
    </citation>
    <scope>NUCLEOTIDE SEQUENCE [LARGE SCALE GENOMIC DNA]</scope>
    <source>
        <strain evidence="2 3">DSM 9581</strain>
    </source>
</reference>
<gene>
    <name evidence="2" type="ORF">HNR08_003848</name>
</gene>
<comment type="caution">
    <text evidence="2">The sequence shown here is derived from an EMBL/GenBank/DDBJ whole genome shotgun (WGS) entry which is preliminary data.</text>
</comment>
<evidence type="ECO:0000256" key="1">
    <source>
        <dbReference type="SAM" id="Phobius"/>
    </source>
</evidence>
<dbReference type="EMBL" id="JACHDN010000001">
    <property type="protein sequence ID" value="MBB5475112.1"/>
    <property type="molecule type" value="Genomic_DNA"/>
</dbReference>
<dbReference type="RefSeq" id="WP_168430949.1">
    <property type="nucleotide sequence ID" value="NZ_JAAXOZ010000050.1"/>
</dbReference>
<dbReference type="SUPFAM" id="SSF103473">
    <property type="entry name" value="MFS general substrate transporter"/>
    <property type="match status" value="1"/>
</dbReference>